<reference evidence="6 7" key="1">
    <citation type="submission" date="2019-08" db="EMBL/GenBank/DDBJ databases">
        <title>In-depth cultivation of the pig gut microbiome towards novel bacterial diversity and tailored functional studies.</title>
        <authorList>
            <person name="Wylensek D."/>
            <person name="Hitch T.C.A."/>
            <person name="Clavel T."/>
        </authorList>
    </citation>
    <scope>NUCLEOTIDE SEQUENCE [LARGE SCALE GENOMIC DNA]</scope>
    <source>
        <strain evidence="6 7">SM-530-WT-4B</strain>
    </source>
</reference>
<gene>
    <name evidence="6" type="ORF">FYJ74_03430</name>
</gene>
<evidence type="ECO:0000259" key="5">
    <source>
        <dbReference type="Pfam" id="PF00496"/>
    </source>
</evidence>
<sequence length="536" mass="59593">MKKSTLWYALAALALAASTACAAGPRDVTIGLTGDAYSFYPYSLNEDLNNAIMEHVFEPLVTLDREIKPQPLLAESWETNEDASVWTFHLRKGVTFHNGSAFNADDVLFSFERANTAGKSAFIYAFATIDKSEKIDDYTVKITCKAPNVLLLAHVKDVVILDKETYEAHDDDYNANHPIGTGKYALAEHVRGDRIVFKRNETYWGDKPEAENVVYKPITNPGTRTANMMSGAVDMIVDVPVRDVAMIERNKNISIVKMPSLRVIYLNPSCVENPSKDSKFPLVSPTGKNPMADKRVRAAMYHAINEDEIVAKVMNGFALPAATYCPEGYNGYNPEIERLAYNPALAEKLLDEAGYPRQADGTRFQVTLDASNDRYINDGAIATACASYLEKVGIKVVPNLMSRNIFFSYIGATNRSGDNTHLCQTGWADSGGEGALIALDMIYSMKPGEYVKQGWGGVNRGYYSNPEVDKLVEEAMATVDAAKRDQIVRQAWKLAADDVAYIPLHFQMDVYAVGPRINYAPRYNKYVYAWDVTFKK</sequence>
<organism evidence="6 7">
    <name type="scientific">Pyramidobacter porci</name>
    <dbReference type="NCBI Taxonomy" id="2605789"/>
    <lineage>
        <taxon>Bacteria</taxon>
        <taxon>Thermotogati</taxon>
        <taxon>Synergistota</taxon>
        <taxon>Synergistia</taxon>
        <taxon>Synergistales</taxon>
        <taxon>Dethiosulfovibrionaceae</taxon>
        <taxon>Pyramidobacter</taxon>
    </lineage>
</organism>
<dbReference type="PANTHER" id="PTHR30290:SF9">
    <property type="entry name" value="OLIGOPEPTIDE-BINDING PROTEIN APPA"/>
    <property type="match status" value="1"/>
</dbReference>
<dbReference type="InterPro" id="IPR039424">
    <property type="entry name" value="SBP_5"/>
</dbReference>
<evidence type="ECO:0000313" key="7">
    <source>
        <dbReference type="Proteomes" id="UP000473699"/>
    </source>
</evidence>
<dbReference type="PANTHER" id="PTHR30290">
    <property type="entry name" value="PERIPLASMIC BINDING COMPONENT OF ABC TRANSPORTER"/>
    <property type="match status" value="1"/>
</dbReference>
<dbReference type="GO" id="GO:0042597">
    <property type="term" value="C:periplasmic space"/>
    <property type="evidence" value="ECO:0007669"/>
    <property type="project" value="UniProtKB-ARBA"/>
</dbReference>
<proteinExistence type="inferred from homology"/>
<dbReference type="RefSeq" id="WP_326830858.1">
    <property type="nucleotide sequence ID" value="NZ_VUNH01000003.1"/>
</dbReference>
<evidence type="ECO:0000256" key="1">
    <source>
        <dbReference type="ARBA" id="ARBA00005695"/>
    </source>
</evidence>
<accession>A0A6L5Y9X8</accession>
<dbReference type="PIRSF" id="PIRSF002741">
    <property type="entry name" value="MppA"/>
    <property type="match status" value="1"/>
</dbReference>
<dbReference type="Gene3D" id="3.90.76.10">
    <property type="entry name" value="Dipeptide-binding Protein, Domain 1"/>
    <property type="match status" value="1"/>
</dbReference>
<dbReference type="GO" id="GO:0015833">
    <property type="term" value="P:peptide transport"/>
    <property type="evidence" value="ECO:0007669"/>
    <property type="project" value="TreeGrafter"/>
</dbReference>
<dbReference type="Gene3D" id="3.40.190.10">
    <property type="entry name" value="Periplasmic binding protein-like II"/>
    <property type="match status" value="1"/>
</dbReference>
<dbReference type="PROSITE" id="PS51257">
    <property type="entry name" value="PROKAR_LIPOPROTEIN"/>
    <property type="match status" value="1"/>
</dbReference>
<dbReference type="CDD" id="cd08498">
    <property type="entry name" value="PBP2_NikA_DppA_OppA_like_2"/>
    <property type="match status" value="1"/>
</dbReference>
<comment type="caution">
    <text evidence="6">The sequence shown here is derived from an EMBL/GenBank/DDBJ whole genome shotgun (WGS) entry which is preliminary data.</text>
</comment>
<dbReference type="SUPFAM" id="SSF53850">
    <property type="entry name" value="Periplasmic binding protein-like II"/>
    <property type="match status" value="1"/>
</dbReference>
<dbReference type="Proteomes" id="UP000473699">
    <property type="component" value="Unassembled WGS sequence"/>
</dbReference>
<feature type="chain" id="PRO_5026692267" evidence="4">
    <location>
        <begin position="23"/>
        <end position="536"/>
    </location>
</feature>
<keyword evidence="2" id="KW-0813">Transport</keyword>
<dbReference type="GO" id="GO:0043190">
    <property type="term" value="C:ATP-binding cassette (ABC) transporter complex"/>
    <property type="evidence" value="ECO:0007669"/>
    <property type="project" value="InterPro"/>
</dbReference>
<protein>
    <submittedName>
        <fullName evidence="6">ABC transporter substrate-binding protein</fullName>
    </submittedName>
</protein>
<keyword evidence="3 4" id="KW-0732">Signal</keyword>
<evidence type="ECO:0000256" key="4">
    <source>
        <dbReference type="SAM" id="SignalP"/>
    </source>
</evidence>
<dbReference type="AlphaFoldDB" id="A0A6L5Y9X8"/>
<dbReference type="Pfam" id="PF00496">
    <property type="entry name" value="SBP_bac_5"/>
    <property type="match status" value="1"/>
</dbReference>
<feature type="signal peptide" evidence="4">
    <location>
        <begin position="1"/>
        <end position="22"/>
    </location>
</feature>
<dbReference type="EMBL" id="VUNH01000003">
    <property type="protein sequence ID" value="MST55099.1"/>
    <property type="molecule type" value="Genomic_DNA"/>
</dbReference>
<comment type="similarity">
    <text evidence="1">Belongs to the bacterial solute-binding protein 5 family.</text>
</comment>
<dbReference type="GO" id="GO:1904680">
    <property type="term" value="F:peptide transmembrane transporter activity"/>
    <property type="evidence" value="ECO:0007669"/>
    <property type="project" value="TreeGrafter"/>
</dbReference>
<dbReference type="InterPro" id="IPR000914">
    <property type="entry name" value="SBP_5_dom"/>
</dbReference>
<keyword evidence="7" id="KW-1185">Reference proteome</keyword>
<dbReference type="Gene3D" id="3.10.105.10">
    <property type="entry name" value="Dipeptide-binding Protein, Domain 3"/>
    <property type="match status" value="1"/>
</dbReference>
<evidence type="ECO:0000256" key="2">
    <source>
        <dbReference type="ARBA" id="ARBA00022448"/>
    </source>
</evidence>
<evidence type="ECO:0000313" key="6">
    <source>
        <dbReference type="EMBL" id="MST55099.1"/>
    </source>
</evidence>
<dbReference type="InterPro" id="IPR030678">
    <property type="entry name" value="Peptide/Ni-bd"/>
</dbReference>
<evidence type="ECO:0000256" key="3">
    <source>
        <dbReference type="ARBA" id="ARBA00022729"/>
    </source>
</evidence>
<feature type="domain" description="Solute-binding protein family 5" evidence="5">
    <location>
        <begin position="68"/>
        <end position="430"/>
    </location>
</feature>
<name>A0A6L5Y9X8_9BACT</name>